<feature type="chain" id="PRO_5041331846" evidence="2">
    <location>
        <begin position="23"/>
        <end position="383"/>
    </location>
</feature>
<dbReference type="EMBL" id="CASHTH010001650">
    <property type="protein sequence ID" value="CAI8017719.1"/>
    <property type="molecule type" value="Genomic_DNA"/>
</dbReference>
<evidence type="ECO:0000313" key="4">
    <source>
        <dbReference type="Proteomes" id="UP001174909"/>
    </source>
</evidence>
<keyword evidence="4" id="KW-1185">Reference proteome</keyword>
<accession>A0AA35RUW6</accession>
<evidence type="ECO:0000313" key="3">
    <source>
        <dbReference type="EMBL" id="CAI8017719.1"/>
    </source>
</evidence>
<dbReference type="AlphaFoldDB" id="A0AA35RUW6"/>
<feature type="transmembrane region" description="Helical" evidence="1">
    <location>
        <begin position="316"/>
        <end position="339"/>
    </location>
</feature>
<dbReference type="Proteomes" id="UP001174909">
    <property type="component" value="Unassembled WGS sequence"/>
</dbReference>
<sequence>MGVERSLVTLVASLCLLTCTSAQDSASISEEEGNLCVTVIVTTEEASYTCTSEQDLILWRVGSRQIAGTMVEVMADGSEIEVACLVQRELFQIIEADNRTLVVFSPNVERINARATPIVVEDEILIELVFKPATTCDEGVALNLSSPDFTIANYSIIISASASFGCRPLTLLTSEVQSASMLFLSTTVSLTFIISLLSLFLSSLLHALMTDMVEKSTLSNSEIAAIIIIVLYSAVHSPGPDPLWHRLVEETVSVVKKWYWGLRAFFIFFTVAAVPLWLALLGYTVSNDFSEDDGDLRGSDSSCQSPSGEMNVRNGILIAVFVLSNLVHTTGILLFGLGYCGLQYFGPDGTPIPTRCCCCGKNKCRQGCGPPSVGNKIPLKEEI</sequence>
<name>A0AA35RUW6_GEOBA</name>
<keyword evidence="1" id="KW-1133">Transmembrane helix</keyword>
<evidence type="ECO:0000256" key="2">
    <source>
        <dbReference type="SAM" id="SignalP"/>
    </source>
</evidence>
<comment type="caution">
    <text evidence="3">The sequence shown here is derived from an EMBL/GenBank/DDBJ whole genome shotgun (WGS) entry which is preliminary data.</text>
</comment>
<feature type="transmembrane region" description="Helical" evidence="1">
    <location>
        <begin position="217"/>
        <end position="238"/>
    </location>
</feature>
<gene>
    <name evidence="3" type="ORF">GBAR_LOCUS10714</name>
</gene>
<protein>
    <submittedName>
        <fullName evidence="3">Uncharacterized protein</fullName>
    </submittedName>
</protein>
<organism evidence="3 4">
    <name type="scientific">Geodia barretti</name>
    <name type="common">Barrett's horny sponge</name>
    <dbReference type="NCBI Taxonomy" id="519541"/>
    <lineage>
        <taxon>Eukaryota</taxon>
        <taxon>Metazoa</taxon>
        <taxon>Porifera</taxon>
        <taxon>Demospongiae</taxon>
        <taxon>Heteroscleromorpha</taxon>
        <taxon>Tetractinellida</taxon>
        <taxon>Astrophorina</taxon>
        <taxon>Geodiidae</taxon>
        <taxon>Geodia</taxon>
    </lineage>
</organism>
<keyword evidence="1" id="KW-0472">Membrane</keyword>
<keyword evidence="2" id="KW-0732">Signal</keyword>
<feature type="transmembrane region" description="Helical" evidence="1">
    <location>
        <begin position="181"/>
        <end position="205"/>
    </location>
</feature>
<feature type="transmembrane region" description="Helical" evidence="1">
    <location>
        <begin position="258"/>
        <end position="280"/>
    </location>
</feature>
<keyword evidence="1" id="KW-0812">Transmembrane</keyword>
<proteinExistence type="predicted"/>
<feature type="signal peptide" evidence="2">
    <location>
        <begin position="1"/>
        <end position="22"/>
    </location>
</feature>
<evidence type="ECO:0000256" key="1">
    <source>
        <dbReference type="SAM" id="Phobius"/>
    </source>
</evidence>
<reference evidence="3" key="1">
    <citation type="submission" date="2023-03" db="EMBL/GenBank/DDBJ databases">
        <authorList>
            <person name="Steffen K."/>
            <person name="Cardenas P."/>
        </authorList>
    </citation>
    <scope>NUCLEOTIDE SEQUENCE</scope>
</reference>